<dbReference type="eggNOG" id="COG2303">
    <property type="taxonomic scope" value="Bacteria"/>
</dbReference>
<dbReference type="AlphaFoldDB" id="G8RYB3"/>
<protein>
    <submittedName>
        <fullName evidence="7">Choline dehydrogenase-like flavoprotein</fullName>
    </submittedName>
</protein>
<dbReference type="Proteomes" id="UP000005442">
    <property type="component" value="Chromosome"/>
</dbReference>
<dbReference type="InterPro" id="IPR007867">
    <property type="entry name" value="GMC_OxRtase_C"/>
</dbReference>
<organism evidence="7 8">
    <name type="scientific">Mycolicibacterium rhodesiae (strain NBB3)</name>
    <name type="common">Mycobacterium rhodesiae</name>
    <dbReference type="NCBI Taxonomy" id="710685"/>
    <lineage>
        <taxon>Bacteria</taxon>
        <taxon>Bacillati</taxon>
        <taxon>Actinomycetota</taxon>
        <taxon>Actinomycetes</taxon>
        <taxon>Mycobacteriales</taxon>
        <taxon>Mycobacteriaceae</taxon>
        <taxon>Mycolicibacterium</taxon>
    </lineage>
</organism>
<dbReference type="InterPro" id="IPR036188">
    <property type="entry name" value="FAD/NAD-bd_sf"/>
</dbReference>
<keyword evidence="5" id="KW-0560">Oxidoreductase</keyword>
<proteinExistence type="inferred from homology"/>
<dbReference type="PANTHER" id="PTHR42784">
    <property type="entry name" value="PYRANOSE 2-OXIDASE"/>
    <property type="match status" value="1"/>
</dbReference>
<dbReference type="InterPro" id="IPR051473">
    <property type="entry name" value="P2Ox-like"/>
</dbReference>
<dbReference type="Gene3D" id="3.50.50.60">
    <property type="entry name" value="FAD/NAD(P)-binding domain"/>
    <property type="match status" value="2"/>
</dbReference>
<gene>
    <name evidence="7" type="ordered locus">MycrhN_1387</name>
</gene>
<evidence type="ECO:0000256" key="5">
    <source>
        <dbReference type="ARBA" id="ARBA00023002"/>
    </source>
</evidence>
<dbReference type="GO" id="GO:0016614">
    <property type="term" value="F:oxidoreductase activity, acting on CH-OH group of donors"/>
    <property type="evidence" value="ECO:0007669"/>
    <property type="project" value="InterPro"/>
</dbReference>
<reference evidence="7 8" key="1">
    <citation type="submission" date="2011-12" db="EMBL/GenBank/DDBJ databases">
        <title>Complete sequence of Mycobacterium rhodesiae NBB3.</title>
        <authorList>
            <consortium name="US DOE Joint Genome Institute"/>
            <person name="Lucas S."/>
            <person name="Han J."/>
            <person name="Lapidus A."/>
            <person name="Cheng J.-F."/>
            <person name="Goodwin L."/>
            <person name="Pitluck S."/>
            <person name="Peters L."/>
            <person name="Mikhailova N."/>
            <person name="Gu W."/>
            <person name="Detter J.C."/>
            <person name="Han C."/>
            <person name="Tapia R."/>
            <person name="Land M."/>
            <person name="Hauser L."/>
            <person name="Kyrpides N."/>
            <person name="Ivanova N."/>
            <person name="Pagani I."/>
            <person name="Mattes T."/>
            <person name="Holmes A."/>
            <person name="Rutledge P."/>
            <person name="Paulsen I."/>
            <person name="Coleman N."/>
            <person name="Woyke T."/>
        </authorList>
    </citation>
    <scope>NUCLEOTIDE SEQUENCE [LARGE SCALE GENOMIC DNA]</scope>
    <source>
        <strain evidence="7 8">NBB3</strain>
    </source>
</reference>
<dbReference type="KEGG" id="mrh:MycrhN_1387"/>
<dbReference type="EMBL" id="CP003169">
    <property type="protein sequence ID" value="AEV72004.1"/>
    <property type="molecule type" value="Genomic_DNA"/>
</dbReference>
<dbReference type="STRING" id="710685.MycrhN_1387"/>
<dbReference type="PANTHER" id="PTHR42784:SF1">
    <property type="entry name" value="PYRANOSE 2-OXIDASE"/>
    <property type="match status" value="1"/>
</dbReference>
<evidence type="ECO:0000256" key="1">
    <source>
        <dbReference type="ARBA" id="ARBA00001974"/>
    </source>
</evidence>
<dbReference type="OrthoDB" id="9798604at2"/>
<keyword evidence="4" id="KW-0274">FAD</keyword>
<comment type="similarity">
    <text evidence="2">Belongs to the GMC oxidoreductase family.</text>
</comment>
<dbReference type="SUPFAM" id="SSF54373">
    <property type="entry name" value="FAD-linked reductases, C-terminal domain"/>
    <property type="match status" value="1"/>
</dbReference>
<evidence type="ECO:0000313" key="7">
    <source>
        <dbReference type="EMBL" id="AEV72004.1"/>
    </source>
</evidence>
<evidence type="ECO:0000256" key="2">
    <source>
        <dbReference type="ARBA" id="ARBA00010790"/>
    </source>
</evidence>
<dbReference type="RefSeq" id="WP_014209819.1">
    <property type="nucleotide sequence ID" value="NC_016604.1"/>
</dbReference>
<feature type="domain" description="Glucose-methanol-choline oxidoreductase N-terminal" evidence="6">
    <location>
        <begin position="223"/>
        <end position="237"/>
    </location>
</feature>
<evidence type="ECO:0000256" key="4">
    <source>
        <dbReference type="ARBA" id="ARBA00022827"/>
    </source>
</evidence>
<dbReference type="GO" id="GO:0050660">
    <property type="term" value="F:flavin adenine dinucleotide binding"/>
    <property type="evidence" value="ECO:0007669"/>
    <property type="project" value="InterPro"/>
</dbReference>
<evidence type="ECO:0000259" key="6">
    <source>
        <dbReference type="PROSITE" id="PS00624"/>
    </source>
</evidence>
<name>G8RYB3_MYCRN</name>
<dbReference type="Pfam" id="PF05199">
    <property type="entry name" value="GMC_oxred_C"/>
    <property type="match status" value="1"/>
</dbReference>
<dbReference type="HOGENOM" id="CLU_023699_0_0_11"/>
<evidence type="ECO:0000256" key="3">
    <source>
        <dbReference type="ARBA" id="ARBA00022630"/>
    </source>
</evidence>
<accession>G8RYB3</accession>
<dbReference type="PATRIC" id="fig|710685.3.peg.1395"/>
<evidence type="ECO:0000313" key="8">
    <source>
        <dbReference type="Proteomes" id="UP000005442"/>
    </source>
</evidence>
<keyword evidence="8" id="KW-1185">Reference proteome</keyword>
<comment type="cofactor">
    <cofactor evidence="1">
        <name>FAD</name>
        <dbReference type="ChEBI" id="CHEBI:57692"/>
    </cofactor>
</comment>
<keyword evidence="3" id="KW-0285">Flavoprotein</keyword>
<sequence>MRRAIVVGSGPIGAVAARRFFDAGQEVALLEAGQPISDPPASHVRNVNRFQHDPDSYFSGIAGYFRYFDDAAPPAGLPGASTTTAVGGQGVLWTNNCPRPAPFELWPVMPEDEWDRYLGDAEHYLDVHSDTFDASVRQRCIVERLRAPLTGDGREIVGQPMAGRLVDASTVHYVASQDVLAGTDVSIQTGEVRCIVSDGEHTAGVELADGEHLEADVVVVAAGAFDTPLLLRRSGLGSAALGTHLTYHPVLFSQLVLEESLCRADGYDIPPRLQIPPTAAAPWNTMILRDTCPSPARPPDVDVASNRLVEIQSFCPVDNHPENTMALDDDGGVRFDVPLRADDRARMDAVAADQHRLAAALGRFRAGLEPQWMDLGFAHVMGTCRMGAVDDGTSVTDNVGRVWGTRDVYLATVGVIPTALAVNPTLTAAALAIRSVDHALRQ</sequence>
<dbReference type="Pfam" id="PF00732">
    <property type="entry name" value="GMC_oxred_N"/>
    <property type="match status" value="1"/>
</dbReference>
<dbReference type="PROSITE" id="PS00624">
    <property type="entry name" value="GMC_OXRED_2"/>
    <property type="match status" value="1"/>
</dbReference>
<dbReference type="SUPFAM" id="SSF51905">
    <property type="entry name" value="FAD/NAD(P)-binding domain"/>
    <property type="match status" value="1"/>
</dbReference>
<dbReference type="InterPro" id="IPR000172">
    <property type="entry name" value="GMC_OxRdtase_N"/>
</dbReference>